<dbReference type="Gene3D" id="1.10.510.10">
    <property type="entry name" value="Transferase(Phosphotransferase) domain 1"/>
    <property type="match status" value="1"/>
</dbReference>
<dbReference type="NCBIfam" id="TIGR00231">
    <property type="entry name" value="small_GTP"/>
    <property type="match status" value="1"/>
</dbReference>
<dbReference type="Pfam" id="PF00071">
    <property type="entry name" value="Ras"/>
    <property type="match status" value="1"/>
</dbReference>
<dbReference type="InterPro" id="IPR051681">
    <property type="entry name" value="Ser/Thr_Kinases-Pseudokinases"/>
</dbReference>
<dbReference type="InterPro" id="IPR001245">
    <property type="entry name" value="Ser-Thr/Tyr_kinase_cat_dom"/>
</dbReference>
<feature type="domain" description="Protein kinase" evidence="2">
    <location>
        <begin position="449"/>
        <end position="721"/>
    </location>
</feature>
<dbReference type="SMART" id="SM00175">
    <property type="entry name" value="RAB"/>
    <property type="match status" value="1"/>
</dbReference>
<dbReference type="PANTHER" id="PTHR44329:SF261">
    <property type="entry name" value="ZINC FINGER CONTAINING PROTEIN KINASE-RELATED"/>
    <property type="match status" value="1"/>
</dbReference>
<dbReference type="SMART" id="SM00174">
    <property type="entry name" value="RHO"/>
    <property type="match status" value="1"/>
</dbReference>
<dbReference type="EMBL" id="QPFP01000041">
    <property type="protein sequence ID" value="TEB27283.1"/>
    <property type="molecule type" value="Genomic_DNA"/>
</dbReference>
<gene>
    <name evidence="3" type="ORF">FA13DRAFT_1816427</name>
</gene>
<keyword evidence="3" id="KW-0418">Kinase</keyword>
<dbReference type="GO" id="GO:0005525">
    <property type="term" value="F:GTP binding"/>
    <property type="evidence" value="ECO:0007669"/>
    <property type="project" value="InterPro"/>
</dbReference>
<dbReference type="STRING" id="71717.A0A4Y7SZI9"/>
<dbReference type="Pfam" id="PF07714">
    <property type="entry name" value="PK_Tyr_Ser-Thr"/>
    <property type="match status" value="1"/>
</dbReference>
<organism evidence="3 4">
    <name type="scientific">Coprinellus micaceus</name>
    <name type="common">Glistening ink-cap mushroom</name>
    <name type="synonym">Coprinus micaceus</name>
    <dbReference type="NCBI Taxonomy" id="71717"/>
    <lineage>
        <taxon>Eukaryota</taxon>
        <taxon>Fungi</taxon>
        <taxon>Dikarya</taxon>
        <taxon>Basidiomycota</taxon>
        <taxon>Agaricomycotina</taxon>
        <taxon>Agaricomycetes</taxon>
        <taxon>Agaricomycetidae</taxon>
        <taxon>Agaricales</taxon>
        <taxon>Agaricineae</taxon>
        <taxon>Psathyrellaceae</taxon>
        <taxon>Coprinellus</taxon>
    </lineage>
</organism>
<dbReference type="GO" id="GO:0003924">
    <property type="term" value="F:GTPase activity"/>
    <property type="evidence" value="ECO:0007669"/>
    <property type="project" value="InterPro"/>
</dbReference>
<dbReference type="SMART" id="SM00220">
    <property type="entry name" value="S_TKc"/>
    <property type="match status" value="1"/>
</dbReference>
<dbReference type="InterPro" id="IPR001806">
    <property type="entry name" value="Small_GTPase"/>
</dbReference>
<dbReference type="Proteomes" id="UP000298030">
    <property type="component" value="Unassembled WGS sequence"/>
</dbReference>
<dbReference type="InterPro" id="IPR005225">
    <property type="entry name" value="Small_GTP-bd"/>
</dbReference>
<dbReference type="PRINTS" id="PR00449">
    <property type="entry name" value="RASTRNSFRMNG"/>
</dbReference>
<dbReference type="InterPro" id="IPR011009">
    <property type="entry name" value="Kinase-like_dom_sf"/>
</dbReference>
<dbReference type="SUPFAM" id="SSF52540">
    <property type="entry name" value="P-loop containing nucleoside triphosphate hydrolases"/>
    <property type="match status" value="1"/>
</dbReference>
<dbReference type="PROSITE" id="PS50011">
    <property type="entry name" value="PROTEIN_KINASE_DOM"/>
    <property type="match status" value="1"/>
</dbReference>
<keyword evidence="3" id="KW-0808">Transferase</keyword>
<dbReference type="SUPFAM" id="SSF56112">
    <property type="entry name" value="Protein kinase-like (PK-like)"/>
    <property type="match status" value="1"/>
</dbReference>
<dbReference type="PANTHER" id="PTHR44329">
    <property type="entry name" value="SERINE/THREONINE-PROTEIN KINASE TNNI3K-RELATED"/>
    <property type="match status" value="1"/>
</dbReference>
<sequence length="721" mass="79190">MKPRVLNIVVLGGARVGKTCLISRLVEDSLPAFYQTTPKAVSKKSITLQSTDYTCLITDTTGHATYTPISPQFIIGTHAFLLVYSIDSRESFELVKLIREKLVEFCYPEGTAPIVCIGNKRDLSSVREVSLEEGRSYGLQIQSPFLETSIHSYGSIRTCDKALESCILHLEDRSPTNWRLRRSSFPSPTLYSLSQAYWSLHGVVNGALHNLLRLSLEQLVQADVARQAATRLVSASPIPQHPPPATSIPNSIASSPQAVAIPSSPFASQEEADVSATLTASEPVLKSIWSRHQASLKAKSNTSLPGLPEMAAIQISLQVEDLVSNPVAFTQALEAAMAQISRATRNSSSYWARKVPDGVARPGNAVQAAYYTLCRTFLSISEDKIALKRIIRFTGDDAELVLDALQLALDSEVESVTQADRSCLLHLLLKLAKESGRHPKCLMLTEIAVQDNQAVAAGHFGEIWKGVFRGRPVCMKVVKVYQKSDVAKLLKAFCREAILWSQLSHPNLLPFYGIHRLDDTIGRICLIAPWMENGCLPDYLIKRTGANRFALAKDICNGLQHLHNHGIVHGDLKGVNVLVTQSGRACVADFGLSSVSESDVTRWSSFVSSTVPGGTARWQAPELFNPDVDIIKPTKMSDIYSLGCVFYEIFTGRIPFYEAPREPTVISWVQAGKKPSKPSHESPSFTEWGFVRCAMEVVHRRSLGSRAGGESHHSLPYPQTG</sequence>
<evidence type="ECO:0000259" key="2">
    <source>
        <dbReference type="PROSITE" id="PS50011"/>
    </source>
</evidence>
<reference evidence="3 4" key="1">
    <citation type="journal article" date="2019" name="Nat. Ecol. Evol.">
        <title>Megaphylogeny resolves global patterns of mushroom evolution.</title>
        <authorList>
            <person name="Varga T."/>
            <person name="Krizsan K."/>
            <person name="Foldi C."/>
            <person name="Dima B."/>
            <person name="Sanchez-Garcia M."/>
            <person name="Sanchez-Ramirez S."/>
            <person name="Szollosi G.J."/>
            <person name="Szarkandi J.G."/>
            <person name="Papp V."/>
            <person name="Albert L."/>
            <person name="Andreopoulos W."/>
            <person name="Angelini C."/>
            <person name="Antonin V."/>
            <person name="Barry K.W."/>
            <person name="Bougher N.L."/>
            <person name="Buchanan P."/>
            <person name="Buyck B."/>
            <person name="Bense V."/>
            <person name="Catcheside P."/>
            <person name="Chovatia M."/>
            <person name="Cooper J."/>
            <person name="Damon W."/>
            <person name="Desjardin D."/>
            <person name="Finy P."/>
            <person name="Geml J."/>
            <person name="Haridas S."/>
            <person name="Hughes K."/>
            <person name="Justo A."/>
            <person name="Karasinski D."/>
            <person name="Kautmanova I."/>
            <person name="Kiss B."/>
            <person name="Kocsube S."/>
            <person name="Kotiranta H."/>
            <person name="LaButti K.M."/>
            <person name="Lechner B.E."/>
            <person name="Liimatainen K."/>
            <person name="Lipzen A."/>
            <person name="Lukacs Z."/>
            <person name="Mihaltcheva S."/>
            <person name="Morgado L.N."/>
            <person name="Niskanen T."/>
            <person name="Noordeloos M.E."/>
            <person name="Ohm R.A."/>
            <person name="Ortiz-Santana B."/>
            <person name="Ovrebo C."/>
            <person name="Racz N."/>
            <person name="Riley R."/>
            <person name="Savchenko A."/>
            <person name="Shiryaev A."/>
            <person name="Soop K."/>
            <person name="Spirin V."/>
            <person name="Szebenyi C."/>
            <person name="Tomsovsky M."/>
            <person name="Tulloss R.E."/>
            <person name="Uehling J."/>
            <person name="Grigoriev I.V."/>
            <person name="Vagvolgyi C."/>
            <person name="Papp T."/>
            <person name="Martin F.M."/>
            <person name="Miettinen O."/>
            <person name="Hibbett D.S."/>
            <person name="Nagy L.G."/>
        </authorList>
    </citation>
    <scope>NUCLEOTIDE SEQUENCE [LARGE SCALE GENOMIC DNA]</scope>
    <source>
        <strain evidence="3 4">FP101781</strain>
    </source>
</reference>
<name>A0A4Y7SZI9_COPMI</name>
<keyword evidence="4" id="KW-1185">Reference proteome</keyword>
<evidence type="ECO:0000313" key="3">
    <source>
        <dbReference type="EMBL" id="TEB27283.1"/>
    </source>
</evidence>
<dbReference type="OrthoDB" id="4062651at2759"/>
<dbReference type="GO" id="GO:0004674">
    <property type="term" value="F:protein serine/threonine kinase activity"/>
    <property type="evidence" value="ECO:0007669"/>
    <property type="project" value="TreeGrafter"/>
</dbReference>
<dbReference type="SMART" id="SM00173">
    <property type="entry name" value="RAS"/>
    <property type="match status" value="1"/>
</dbReference>
<evidence type="ECO:0000313" key="4">
    <source>
        <dbReference type="Proteomes" id="UP000298030"/>
    </source>
</evidence>
<dbReference type="PROSITE" id="PS51419">
    <property type="entry name" value="RAB"/>
    <property type="match status" value="1"/>
</dbReference>
<dbReference type="Gene3D" id="3.40.50.300">
    <property type="entry name" value="P-loop containing nucleotide triphosphate hydrolases"/>
    <property type="match status" value="1"/>
</dbReference>
<proteinExistence type="inferred from homology"/>
<dbReference type="AlphaFoldDB" id="A0A4Y7SZI9"/>
<dbReference type="InterPro" id="IPR008271">
    <property type="entry name" value="Ser/Thr_kinase_AS"/>
</dbReference>
<dbReference type="InterPro" id="IPR000719">
    <property type="entry name" value="Prot_kinase_dom"/>
</dbReference>
<dbReference type="GO" id="GO:0005524">
    <property type="term" value="F:ATP binding"/>
    <property type="evidence" value="ECO:0007669"/>
    <property type="project" value="InterPro"/>
</dbReference>
<comment type="caution">
    <text evidence="3">The sequence shown here is derived from an EMBL/GenBank/DDBJ whole genome shotgun (WGS) entry which is preliminary data.</text>
</comment>
<protein>
    <submittedName>
        <fullName evidence="3">Kinase-like protein</fullName>
    </submittedName>
</protein>
<dbReference type="PROSITE" id="PS00108">
    <property type="entry name" value="PROTEIN_KINASE_ST"/>
    <property type="match status" value="1"/>
</dbReference>
<evidence type="ECO:0000256" key="1">
    <source>
        <dbReference type="ARBA" id="ARBA00008171"/>
    </source>
</evidence>
<dbReference type="PROSITE" id="PS51421">
    <property type="entry name" value="RAS"/>
    <property type="match status" value="1"/>
</dbReference>
<accession>A0A4Y7SZI9</accession>
<comment type="similarity">
    <text evidence="1">Belongs to the protein kinase superfamily. TKL Ser/Thr protein kinase family. ROCO subfamily.</text>
</comment>
<dbReference type="InterPro" id="IPR027417">
    <property type="entry name" value="P-loop_NTPase"/>
</dbReference>